<organism evidence="1 2">
    <name type="scientific">Methylomonas rosea</name>
    <dbReference type="NCBI Taxonomy" id="2952227"/>
    <lineage>
        <taxon>Bacteria</taxon>
        <taxon>Pseudomonadati</taxon>
        <taxon>Pseudomonadota</taxon>
        <taxon>Gammaproteobacteria</taxon>
        <taxon>Methylococcales</taxon>
        <taxon>Methylococcaceae</taxon>
        <taxon>Methylomonas</taxon>
    </lineage>
</organism>
<dbReference type="Gene3D" id="3.30.700.10">
    <property type="entry name" value="Glycoprotein, Type 4 Pilin"/>
    <property type="match status" value="1"/>
</dbReference>
<dbReference type="EMBL" id="JANIBL010000024">
    <property type="protein sequence ID" value="MCQ8117682.1"/>
    <property type="molecule type" value="Genomic_DNA"/>
</dbReference>
<sequence length="114" mass="11323">MSEGPSLASPALTAGGVGCSEVTLGVSTTGNGTFGLAQPTSIVGKYVTSVQITSAATNSARVTILYTTGGALGSDVTASTNKLVYSGVCAIGVGMQWTVDSTNSTLPAKYRPKS</sequence>
<proteinExistence type="predicted"/>
<evidence type="ECO:0000313" key="2">
    <source>
        <dbReference type="Proteomes" id="UP001524570"/>
    </source>
</evidence>
<name>A0ABT1TSB7_9GAMM</name>
<evidence type="ECO:0000313" key="1">
    <source>
        <dbReference type="EMBL" id="MCQ8117682.1"/>
    </source>
</evidence>
<reference evidence="1 2" key="1">
    <citation type="submission" date="2022-07" db="EMBL/GenBank/DDBJ databases">
        <title>Methylomonas rivi sp. nov., Methylomonas rosea sp. nov., Methylomonas aureus sp. nov. and Methylomonas subterranea sp. nov., four novel methanotrophs isolated from a freshwater creek and the deep terrestrial subsurface.</title>
        <authorList>
            <person name="Abin C."/>
            <person name="Sankaranarayanan K."/>
            <person name="Garner C."/>
            <person name="Sindelar R."/>
            <person name="Kotary K."/>
            <person name="Garner R."/>
            <person name="Barclay S."/>
            <person name="Lawson P."/>
            <person name="Krumholz L."/>
        </authorList>
    </citation>
    <scope>NUCLEOTIDE SEQUENCE [LARGE SCALE GENOMIC DNA]</scope>
    <source>
        <strain evidence="1 2">WSC-7</strain>
    </source>
</reference>
<gene>
    <name evidence="1" type="ORF">NP589_09610</name>
</gene>
<protein>
    <submittedName>
        <fullName evidence="1">Prepilin-type cleavage/methylation domain-containing protein</fullName>
    </submittedName>
</protein>
<dbReference type="InterPro" id="IPR045584">
    <property type="entry name" value="Pilin-like"/>
</dbReference>
<comment type="caution">
    <text evidence="1">The sequence shown here is derived from an EMBL/GenBank/DDBJ whole genome shotgun (WGS) entry which is preliminary data.</text>
</comment>
<keyword evidence="2" id="KW-1185">Reference proteome</keyword>
<dbReference type="Proteomes" id="UP001524570">
    <property type="component" value="Unassembled WGS sequence"/>
</dbReference>
<accession>A0ABT1TSB7</accession>
<dbReference type="SUPFAM" id="SSF54523">
    <property type="entry name" value="Pili subunits"/>
    <property type="match status" value="1"/>
</dbReference>